<proteinExistence type="predicted"/>
<dbReference type="AlphaFoldDB" id="A0A4C2EFM3"/>
<comment type="caution">
    <text evidence="4">The sequence shown here is derived from an EMBL/GenBank/DDBJ whole genome shotgun (WGS) entry which is preliminary data.</text>
</comment>
<dbReference type="OrthoDB" id="4070545at2759"/>
<evidence type="ECO:0000313" key="4">
    <source>
        <dbReference type="EMBL" id="GCF01690.1"/>
    </source>
</evidence>
<gene>
    <name evidence="4" type="ORF">ZYGM_000042</name>
</gene>
<evidence type="ECO:0000256" key="2">
    <source>
        <dbReference type="SAM" id="SignalP"/>
    </source>
</evidence>
<feature type="domain" description="Flo11" evidence="3">
    <location>
        <begin position="221"/>
        <end position="386"/>
    </location>
</feature>
<feature type="domain" description="Flo11" evidence="3">
    <location>
        <begin position="33"/>
        <end position="198"/>
    </location>
</feature>
<name>A0A4C2EFM3_9SACH</name>
<feature type="chain" id="PRO_5020258632" description="Flo11 domain-containing protein" evidence="2">
    <location>
        <begin position="21"/>
        <end position="1256"/>
    </location>
</feature>
<reference evidence="4 5" key="1">
    <citation type="submission" date="2019-01" db="EMBL/GenBank/DDBJ databases">
        <title>Draft Genome Sequencing of Zygosaccharomyces mellis Ca-7.</title>
        <authorList>
            <person name="Shiwa Y."/>
            <person name="Kanesaki Y."/>
            <person name="Ishige T."/>
            <person name="Mura K."/>
            <person name="Hori T."/>
            <person name="Tamura T."/>
        </authorList>
    </citation>
    <scope>NUCLEOTIDE SEQUENCE [LARGE SCALE GENOMIC DNA]</scope>
    <source>
        <strain evidence="4 5">Ca-7</strain>
    </source>
</reference>
<keyword evidence="5" id="KW-1185">Reference proteome</keyword>
<accession>A0A4C2EFM3</accession>
<dbReference type="Pfam" id="PF10182">
    <property type="entry name" value="Flo11"/>
    <property type="match status" value="3"/>
</dbReference>
<sequence>MVQLFYQLLLLSIISITAVSQYATTVLNPLPYALTGGYGGTNIQNVQDYCYLRRDSRSGNPDSNKMKLLNVKYLNDNLYNVTIWISGQQIRNPGLLESLSISEINGPEDRVTLYNPGFIDAPGEILLPDFITTFQSYGVEKNNTTWLPHFQLRYTYTDGLEGSLSSSHDITLGVGCMIVDSSLSGYYWETPASSTDPIVSNDFPTSNTINTPSQTRASYTPATPTAPYTEIHDVQDYCYLRRDDRRRSPDSNKMKLLTVRHLNDNNLYNVTIWVGGQQVNDPGLLENLSITGINGPEDRVTIYNSGFINEPGKILPDFIATFQSYGVEKNDTTWLPHFRLTYTYINGSERSLSFSHDATLGIGCMIVDSSLSGYYWKTPASKTEPIVFNDFPMSNTISTPLKRKASCRVPTSTSAYTDIYDVQDYCYLRRTNRRGNPDSNRMKLLRIRYLNSNLYNVTIWISGQQVSDPGLLESLSITGINGPEDRVTIYNHDLLDQPGEILLPDFITTFQSYGVEKNNTIWLPYFQLTFTYTDGLEGSLSSSHDTNLGIGCSILDSSLSGYYWKSPDTIISTFSDGTFVVSNCAISTTDGHSVSELHTSSSTVSTATSTPAIVTTTRSTEFNAPGSTMDATKSSLAGFTITSFDTRTSWSDNSKSDAIGSTVNSVATGSAGFTKANSITTSSKINGDRSSVSKSNTAGPVVNLTTSAPATFVTNNSGINTPGSNTNESRAARSTVNSTTAGSTGPSMTSITTKTNGSSGSVSSATGFTMNFTTSAPAIFTTTSNISNSSETSSNESEISKYNTADPITKLTTSRPAGFVTSISDISTSGFNNSGSSATASTVSSTASTLMGLATTSVNNSAPKSYGNISNNTGFTFNSTISTPVVFTTTSRNTSISKTNNNKSNAIFSNLNSSTSRPTKFSITSVVTNTPGFGNDKSNTANFTLSIPTSRPAVSATSVRITDAPAINSKASNIPGSTNTSDIINTPKSSSNGSITISSNVNTITRWPVGSAITNVTTNVIRSNSGEFSTAGFIVNSATYTPAGFATTGGTTNFETGSNKSSTYKPTTASFTMGPVTSAPAEFATTRNVTNIPMLNSKESKTLVPTINPATSTLARIITDNGRTNAPRSSGNGSYTFDLFPTTSLPAVSLTTDIGSMESYFSKFSTNGASLEPLSGDFSSNTYSSFNIDTRPTGFQAGSTSVQPINQIGDKNSSNTGKLLVSPIKTVTRTVTTTVLGGCICPTIEDPKEVASTNAD</sequence>
<evidence type="ECO:0000256" key="1">
    <source>
        <dbReference type="SAM" id="MobiDB-lite"/>
    </source>
</evidence>
<dbReference type="Proteomes" id="UP000301737">
    <property type="component" value="Unassembled WGS sequence"/>
</dbReference>
<feature type="signal peptide" evidence="2">
    <location>
        <begin position="1"/>
        <end position="20"/>
    </location>
</feature>
<protein>
    <recommendedName>
        <fullName evidence="3">Flo11 domain-containing protein</fullName>
    </recommendedName>
</protein>
<feature type="compositionally biased region" description="Polar residues" evidence="1">
    <location>
        <begin position="198"/>
        <end position="218"/>
    </location>
</feature>
<evidence type="ECO:0000313" key="5">
    <source>
        <dbReference type="Proteomes" id="UP000301737"/>
    </source>
</evidence>
<evidence type="ECO:0000259" key="3">
    <source>
        <dbReference type="PROSITE" id="PS51824"/>
    </source>
</evidence>
<dbReference type="EMBL" id="BIMX01000052">
    <property type="protein sequence ID" value="GCF01690.1"/>
    <property type="molecule type" value="Genomic_DNA"/>
</dbReference>
<feature type="region of interest" description="Disordered" evidence="1">
    <location>
        <begin position="198"/>
        <end position="225"/>
    </location>
</feature>
<keyword evidence="2" id="KW-0732">Signal</keyword>
<organism evidence="4 5">
    <name type="scientific">Zygosaccharomyces mellis</name>
    <dbReference type="NCBI Taxonomy" id="42258"/>
    <lineage>
        <taxon>Eukaryota</taxon>
        <taxon>Fungi</taxon>
        <taxon>Dikarya</taxon>
        <taxon>Ascomycota</taxon>
        <taxon>Saccharomycotina</taxon>
        <taxon>Saccharomycetes</taxon>
        <taxon>Saccharomycetales</taxon>
        <taxon>Saccharomycetaceae</taxon>
        <taxon>Zygosaccharomyces</taxon>
    </lineage>
</organism>
<dbReference type="InterPro" id="IPR018789">
    <property type="entry name" value="Flo11"/>
</dbReference>
<dbReference type="SMART" id="SM01213">
    <property type="entry name" value="Flo11"/>
    <property type="match status" value="3"/>
</dbReference>
<feature type="region of interest" description="Disordered" evidence="1">
    <location>
        <begin position="680"/>
        <end position="763"/>
    </location>
</feature>
<dbReference type="PROSITE" id="PS51824">
    <property type="entry name" value="FLO11"/>
    <property type="match status" value="3"/>
</dbReference>
<feature type="domain" description="Flo11" evidence="3">
    <location>
        <begin position="404"/>
        <end position="574"/>
    </location>
</feature>